<feature type="transmembrane region" description="Helical" evidence="1">
    <location>
        <begin position="6"/>
        <end position="24"/>
    </location>
</feature>
<dbReference type="Ensembl" id="ENSCSAVT00000004674.1">
    <property type="protein sequence ID" value="ENSCSAVP00000004607.1"/>
    <property type="gene ID" value="ENSCSAVG00000002745.1"/>
</dbReference>
<dbReference type="Proteomes" id="UP000007875">
    <property type="component" value="Unassembled WGS sequence"/>
</dbReference>
<keyword evidence="3" id="KW-1185">Reference proteome</keyword>
<keyword evidence="1" id="KW-1133">Transmembrane helix</keyword>
<keyword evidence="1" id="KW-0472">Membrane</keyword>
<accession>H2YH08</accession>
<evidence type="ECO:0000313" key="2">
    <source>
        <dbReference type="Ensembl" id="ENSCSAVP00000004607.1"/>
    </source>
</evidence>
<evidence type="ECO:0000256" key="1">
    <source>
        <dbReference type="SAM" id="Phobius"/>
    </source>
</evidence>
<dbReference type="HOGENOM" id="CLU_2446268_0_0_1"/>
<proteinExistence type="predicted"/>
<reference evidence="3" key="1">
    <citation type="submission" date="2003-08" db="EMBL/GenBank/DDBJ databases">
        <authorList>
            <person name="Birren B."/>
            <person name="Nusbaum C."/>
            <person name="Abebe A."/>
            <person name="Abouelleil A."/>
            <person name="Adekoya E."/>
            <person name="Ait-zahra M."/>
            <person name="Allen N."/>
            <person name="Allen T."/>
            <person name="An P."/>
            <person name="Anderson M."/>
            <person name="Anderson S."/>
            <person name="Arachchi H."/>
            <person name="Armbruster J."/>
            <person name="Bachantsang P."/>
            <person name="Baldwin J."/>
            <person name="Barry A."/>
            <person name="Bayul T."/>
            <person name="Blitshsteyn B."/>
            <person name="Bloom T."/>
            <person name="Blye J."/>
            <person name="Boguslavskiy L."/>
            <person name="Borowsky M."/>
            <person name="Boukhgalter B."/>
            <person name="Brunache A."/>
            <person name="Butler J."/>
            <person name="Calixte N."/>
            <person name="Calvo S."/>
            <person name="Camarata J."/>
            <person name="Campo K."/>
            <person name="Chang J."/>
            <person name="Cheshatsang Y."/>
            <person name="Citroen M."/>
            <person name="Collymore A."/>
            <person name="Considine T."/>
            <person name="Cook A."/>
            <person name="Cooke P."/>
            <person name="Corum B."/>
            <person name="Cuomo C."/>
            <person name="David R."/>
            <person name="Dawoe T."/>
            <person name="Degray S."/>
            <person name="Dodge S."/>
            <person name="Dooley K."/>
            <person name="Dorje P."/>
            <person name="Dorjee K."/>
            <person name="Dorris L."/>
            <person name="Duffey N."/>
            <person name="Dupes A."/>
            <person name="Elkins T."/>
            <person name="Engels R."/>
            <person name="Erickson J."/>
            <person name="Farina A."/>
            <person name="Faro S."/>
            <person name="Ferreira P."/>
            <person name="Fischer H."/>
            <person name="Fitzgerald M."/>
            <person name="Foley K."/>
            <person name="Gage D."/>
            <person name="Galagan J."/>
            <person name="Gearin G."/>
            <person name="Gnerre S."/>
            <person name="Gnirke A."/>
            <person name="Goyette A."/>
            <person name="Graham J."/>
            <person name="Grandbois E."/>
            <person name="Gyaltsen K."/>
            <person name="Hafez N."/>
            <person name="Hagopian D."/>
            <person name="Hagos B."/>
            <person name="Hall J."/>
            <person name="Hatcher B."/>
            <person name="Heller A."/>
            <person name="Higgins H."/>
            <person name="Honan T."/>
            <person name="Horn A."/>
            <person name="Houde N."/>
            <person name="Hughes L."/>
            <person name="Hulme W."/>
            <person name="Husby E."/>
            <person name="Iliev I."/>
            <person name="Jaffe D."/>
            <person name="Jones C."/>
            <person name="Kamal M."/>
            <person name="Kamat A."/>
            <person name="Kamvysselis M."/>
            <person name="Karlsson E."/>
            <person name="Kells C."/>
            <person name="Kieu A."/>
            <person name="Kisner P."/>
            <person name="Kodira C."/>
            <person name="Kulbokas E."/>
            <person name="Labutti K."/>
            <person name="Lama D."/>
            <person name="Landers T."/>
            <person name="Leger J."/>
            <person name="Levine S."/>
            <person name="Lewis D."/>
            <person name="Lewis T."/>
            <person name="Lindblad-toh K."/>
            <person name="Liu X."/>
            <person name="Lokyitsang T."/>
            <person name="Lokyitsang Y."/>
            <person name="Lucien O."/>
            <person name="Lui A."/>
            <person name="Ma L.J."/>
            <person name="Mabbitt R."/>
            <person name="Macdonald J."/>
            <person name="Maclean C."/>
            <person name="Major J."/>
            <person name="Manning J."/>
            <person name="Marabella R."/>
            <person name="Maru K."/>
            <person name="Matthews C."/>
            <person name="Mauceli E."/>
            <person name="Mccarthy M."/>
            <person name="Mcdonough S."/>
            <person name="Mcghee T."/>
            <person name="Meldrim J."/>
            <person name="Meneus L."/>
            <person name="Mesirov J."/>
            <person name="Mihalev A."/>
            <person name="Mihova T."/>
            <person name="Mikkelsen T."/>
            <person name="Mlenga V."/>
            <person name="Moru K."/>
            <person name="Mozes J."/>
            <person name="Mulrain L."/>
            <person name="Munson G."/>
            <person name="Naylor J."/>
            <person name="Newes C."/>
            <person name="Nguyen C."/>
            <person name="Nguyen N."/>
            <person name="Nguyen T."/>
            <person name="Nicol R."/>
            <person name="Nielsen C."/>
            <person name="Nizzari M."/>
            <person name="Norbu C."/>
            <person name="Norbu N."/>
            <person name="O'donnell P."/>
            <person name="Okoawo O."/>
            <person name="O'leary S."/>
            <person name="Omotosho B."/>
            <person name="O'neill K."/>
            <person name="Osman S."/>
            <person name="Parker S."/>
            <person name="Perrin D."/>
            <person name="Phunkhang P."/>
            <person name="Piqani B."/>
            <person name="Purcell S."/>
            <person name="Rachupka T."/>
            <person name="Ramasamy U."/>
            <person name="Rameau R."/>
            <person name="Ray V."/>
            <person name="Raymond C."/>
            <person name="Retta R."/>
            <person name="Richardson S."/>
            <person name="Rise C."/>
            <person name="Rodriguez J."/>
            <person name="Rogers J."/>
            <person name="Rogov P."/>
            <person name="Rutman M."/>
            <person name="Schupbach R."/>
            <person name="Seaman C."/>
            <person name="Settipalli S."/>
            <person name="Sharpe T."/>
            <person name="Sheridan J."/>
            <person name="Sherpa N."/>
            <person name="Shi J."/>
            <person name="Smirnov S."/>
            <person name="Smith C."/>
            <person name="Sougnez C."/>
            <person name="Spencer B."/>
            <person name="Stalker J."/>
            <person name="Stange-thomann N."/>
            <person name="Stavropoulos S."/>
            <person name="Stetson K."/>
            <person name="Stone C."/>
            <person name="Stone S."/>
            <person name="Stubbs M."/>
            <person name="Talamas J."/>
            <person name="Tchuinga P."/>
            <person name="Tenzing P."/>
            <person name="Tesfaye S."/>
            <person name="Theodore J."/>
            <person name="Thoulutsang Y."/>
            <person name="Topham K."/>
            <person name="Towey S."/>
            <person name="Tsamla T."/>
            <person name="Tsomo N."/>
            <person name="Vallee D."/>
            <person name="Vassiliev H."/>
            <person name="Venkataraman V."/>
            <person name="Vinson J."/>
            <person name="Vo A."/>
            <person name="Wade C."/>
            <person name="Wang S."/>
            <person name="Wangchuk T."/>
            <person name="Wangdi T."/>
            <person name="Whittaker C."/>
            <person name="Wilkinson J."/>
            <person name="Wu Y."/>
            <person name="Wyman D."/>
            <person name="Yadav S."/>
            <person name="Yang S."/>
            <person name="Yang X."/>
            <person name="Yeager S."/>
            <person name="Yee E."/>
            <person name="Young G."/>
            <person name="Zainoun J."/>
            <person name="Zembeck L."/>
            <person name="Zimmer A."/>
            <person name="Zody M."/>
            <person name="Lander E."/>
        </authorList>
    </citation>
    <scope>NUCLEOTIDE SEQUENCE [LARGE SCALE GENOMIC DNA]</scope>
</reference>
<keyword evidence="1" id="KW-0812">Transmembrane</keyword>
<protein>
    <submittedName>
        <fullName evidence="2">Uncharacterized protein</fullName>
    </submittedName>
</protein>
<evidence type="ECO:0000313" key="3">
    <source>
        <dbReference type="Proteomes" id="UP000007875"/>
    </source>
</evidence>
<organism evidence="2 3">
    <name type="scientific">Ciona savignyi</name>
    <name type="common">Pacific transparent sea squirt</name>
    <dbReference type="NCBI Taxonomy" id="51511"/>
    <lineage>
        <taxon>Eukaryota</taxon>
        <taxon>Metazoa</taxon>
        <taxon>Chordata</taxon>
        <taxon>Tunicata</taxon>
        <taxon>Ascidiacea</taxon>
        <taxon>Phlebobranchia</taxon>
        <taxon>Cionidae</taxon>
        <taxon>Ciona</taxon>
    </lineage>
</organism>
<sequence>GGTLFYIINCIFLVQIISFARYRIKGWNNFFPAPKVESNSVNCITKKDTVLEDMKTAMKRRTVINRVDNSIQDHAILKPCILDNTNFLSK</sequence>
<reference evidence="2" key="2">
    <citation type="submission" date="2025-08" db="UniProtKB">
        <authorList>
            <consortium name="Ensembl"/>
        </authorList>
    </citation>
    <scope>IDENTIFICATION</scope>
</reference>
<name>H2YH08_CIOSA</name>
<dbReference type="AlphaFoldDB" id="H2YH08"/>
<reference evidence="2" key="3">
    <citation type="submission" date="2025-09" db="UniProtKB">
        <authorList>
            <consortium name="Ensembl"/>
        </authorList>
    </citation>
    <scope>IDENTIFICATION</scope>
</reference>
<dbReference type="InParanoid" id="H2YH08"/>